<dbReference type="Proteomes" id="UP000294835">
    <property type="component" value="Unassembled WGS sequence"/>
</dbReference>
<dbReference type="PANTHER" id="PTHR11102">
    <property type="entry name" value="SEL-1-LIKE PROTEIN"/>
    <property type="match status" value="1"/>
</dbReference>
<evidence type="ECO:0000256" key="1">
    <source>
        <dbReference type="SAM" id="SignalP"/>
    </source>
</evidence>
<sequence length="159" mass="17457">MTACRLGLALAAVMTCTGAFAEEFGNEIEAWTPAAEAGDPVAQELLGLMYRRSKEYSEAADWFRRAAKQGRTKAQIGLGWMYESGEGVPLDPARAHMWYDIAAENRQGVGSDYPWIAAEVLNRAAAYRQRVAARMTETEIAEARRMARICATSDNAACD</sequence>
<reference evidence="2 3" key="1">
    <citation type="submission" date="2019-03" db="EMBL/GenBank/DDBJ databases">
        <title>Genomic Encyclopedia of Type Strains, Phase IV (KMG-IV): sequencing the most valuable type-strain genomes for metagenomic binning, comparative biology and taxonomic classification.</title>
        <authorList>
            <person name="Goeker M."/>
        </authorList>
    </citation>
    <scope>NUCLEOTIDE SEQUENCE [LARGE SCALE GENOMIC DNA]</scope>
    <source>
        <strain evidence="2 3">DSM 18063</strain>
    </source>
</reference>
<organism evidence="2 3">
    <name type="scientific">Rhodovulum marinum</name>
    <dbReference type="NCBI Taxonomy" id="320662"/>
    <lineage>
        <taxon>Bacteria</taxon>
        <taxon>Pseudomonadati</taxon>
        <taxon>Pseudomonadota</taxon>
        <taxon>Alphaproteobacteria</taxon>
        <taxon>Rhodobacterales</taxon>
        <taxon>Paracoccaceae</taxon>
        <taxon>Rhodovulum</taxon>
    </lineage>
</organism>
<feature type="chain" id="PRO_5020872416" evidence="1">
    <location>
        <begin position="22"/>
        <end position="159"/>
    </location>
</feature>
<dbReference type="SUPFAM" id="SSF81901">
    <property type="entry name" value="HCP-like"/>
    <property type="match status" value="1"/>
</dbReference>
<dbReference type="Pfam" id="PF08238">
    <property type="entry name" value="Sel1"/>
    <property type="match status" value="2"/>
</dbReference>
<gene>
    <name evidence="2" type="ORF">EV662_106130</name>
</gene>
<evidence type="ECO:0000313" key="3">
    <source>
        <dbReference type="Proteomes" id="UP000294835"/>
    </source>
</evidence>
<dbReference type="RefSeq" id="WP_132462186.1">
    <property type="nucleotide sequence ID" value="NZ_SLXP01000006.1"/>
</dbReference>
<dbReference type="SMART" id="SM00671">
    <property type="entry name" value="SEL1"/>
    <property type="match status" value="2"/>
</dbReference>
<dbReference type="InterPro" id="IPR050767">
    <property type="entry name" value="Sel1_AlgK"/>
</dbReference>
<protein>
    <submittedName>
        <fullName evidence="2">Sel1 repeat-containing protein</fullName>
    </submittedName>
</protein>
<comment type="caution">
    <text evidence="2">The sequence shown here is derived from an EMBL/GenBank/DDBJ whole genome shotgun (WGS) entry which is preliminary data.</text>
</comment>
<dbReference type="AlphaFoldDB" id="A0A4R2PZV1"/>
<dbReference type="Gene3D" id="1.25.40.10">
    <property type="entry name" value="Tetratricopeptide repeat domain"/>
    <property type="match status" value="1"/>
</dbReference>
<name>A0A4R2PZV1_9RHOB</name>
<keyword evidence="3" id="KW-1185">Reference proteome</keyword>
<dbReference type="PANTHER" id="PTHR11102:SF160">
    <property type="entry name" value="ERAD-ASSOCIATED E3 UBIQUITIN-PROTEIN LIGASE COMPONENT HRD3"/>
    <property type="match status" value="1"/>
</dbReference>
<feature type="signal peptide" evidence="1">
    <location>
        <begin position="1"/>
        <end position="21"/>
    </location>
</feature>
<evidence type="ECO:0000313" key="2">
    <source>
        <dbReference type="EMBL" id="TCP40914.1"/>
    </source>
</evidence>
<accession>A0A4R2PZV1</accession>
<dbReference type="InterPro" id="IPR006597">
    <property type="entry name" value="Sel1-like"/>
</dbReference>
<keyword evidence="1" id="KW-0732">Signal</keyword>
<dbReference type="InterPro" id="IPR011990">
    <property type="entry name" value="TPR-like_helical_dom_sf"/>
</dbReference>
<dbReference type="OrthoDB" id="5321503at2"/>
<proteinExistence type="predicted"/>
<dbReference type="EMBL" id="SLXP01000006">
    <property type="protein sequence ID" value="TCP40914.1"/>
    <property type="molecule type" value="Genomic_DNA"/>
</dbReference>